<dbReference type="SUPFAM" id="SSF52980">
    <property type="entry name" value="Restriction endonuclease-like"/>
    <property type="match status" value="1"/>
</dbReference>
<dbReference type="InterPro" id="IPR011856">
    <property type="entry name" value="tRNA_endonuc-like_dom_sf"/>
</dbReference>
<evidence type="ECO:0000256" key="1">
    <source>
        <dbReference type="SAM" id="MobiDB-lite"/>
    </source>
</evidence>
<gene>
    <name evidence="3" type="ORF">SOCE836_040890</name>
</gene>
<dbReference type="AlphaFoldDB" id="A0A4P2QP71"/>
<dbReference type="GO" id="GO:0009307">
    <property type="term" value="P:DNA restriction-modification system"/>
    <property type="evidence" value="ECO:0007669"/>
    <property type="project" value="InterPro"/>
</dbReference>
<evidence type="ECO:0000313" key="3">
    <source>
        <dbReference type="EMBL" id="AUX31954.1"/>
    </source>
</evidence>
<dbReference type="EMBL" id="CP012672">
    <property type="protein sequence ID" value="AUX31954.1"/>
    <property type="molecule type" value="Genomic_DNA"/>
</dbReference>
<dbReference type="InterPro" id="IPR011335">
    <property type="entry name" value="Restrct_endonuc-II-like"/>
</dbReference>
<feature type="region of interest" description="Disordered" evidence="1">
    <location>
        <begin position="269"/>
        <end position="289"/>
    </location>
</feature>
<protein>
    <recommendedName>
        <fullName evidence="2">Restriction endonuclease type IV Mrr domain-containing protein</fullName>
    </recommendedName>
</protein>
<organism evidence="3 4">
    <name type="scientific">Sorangium cellulosum</name>
    <name type="common">Polyangium cellulosum</name>
    <dbReference type="NCBI Taxonomy" id="56"/>
    <lineage>
        <taxon>Bacteria</taxon>
        <taxon>Pseudomonadati</taxon>
        <taxon>Myxococcota</taxon>
        <taxon>Polyangia</taxon>
        <taxon>Polyangiales</taxon>
        <taxon>Polyangiaceae</taxon>
        <taxon>Sorangium</taxon>
    </lineage>
</organism>
<feature type="domain" description="Restriction endonuclease type IV Mrr" evidence="2">
    <location>
        <begin position="10"/>
        <end position="112"/>
    </location>
</feature>
<dbReference type="Gene3D" id="3.40.1350.10">
    <property type="match status" value="1"/>
</dbReference>
<dbReference type="InterPro" id="IPR007560">
    <property type="entry name" value="Restrct_endonuc_IV_Mrr"/>
</dbReference>
<dbReference type="Pfam" id="PF04471">
    <property type="entry name" value="Mrr_cat"/>
    <property type="match status" value="1"/>
</dbReference>
<dbReference type="GO" id="GO:0004519">
    <property type="term" value="F:endonuclease activity"/>
    <property type="evidence" value="ECO:0007669"/>
    <property type="project" value="InterPro"/>
</dbReference>
<name>A0A4P2QP71_SORCE</name>
<dbReference type="RefSeq" id="WP_129575650.1">
    <property type="nucleotide sequence ID" value="NZ_CP012672.1"/>
</dbReference>
<evidence type="ECO:0000259" key="2">
    <source>
        <dbReference type="Pfam" id="PF04471"/>
    </source>
</evidence>
<feature type="compositionally biased region" description="Basic residues" evidence="1">
    <location>
        <begin position="273"/>
        <end position="289"/>
    </location>
</feature>
<reference evidence="3 4" key="1">
    <citation type="submission" date="2015-09" db="EMBL/GenBank/DDBJ databases">
        <title>Sorangium comparison.</title>
        <authorList>
            <person name="Zaburannyi N."/>
            <person name="Bunk B."/>
            <person name="Overmann J."/>
            <person name="Mueller R."/>
        </authorList>
    </citation>
    <scope>NUCLEOTIDE SEQUENCE [LARGE SCALE GENOMIC DNA]</scope>
    <source>
        <strain evidence="3 4">So ce836</strain>
    </source>
</reference>
<accession>A0A4P2QP71</accession>
<proteinExistence type="predicted"/>
<evidence type="ECO:0000313" key="4">
    <source>
        <dbReference type="Proteomes" id="UP000295497"/>
    </source>
</evidence>
<sequence length="289" mass="32491">MSEPRPKQESKGKAFERLVAAVQQAIGPDAQVEWDRKLMSDCGVRRQIDVIVRVGNASKAALIAVEAKHWQKSIDIDTVGAFYVTAATVGAQKGIVVSSHGFQRGALKLAKRLGIDTYVLREAIDKDWDGHVRGLHVAVHNTTILCEDAEIRLANGERHKLLSAASVKLLTQDGRGFFFDRIVKKWLADNPQHEDRLVELTPDSPLFYNHGTELKPVATMYCRATRVTGMVSEGILDRPEDWVFFKCLPDQTIEEKLFFEFRDLQQGADGFKRPPKKSRISTRKRKATP</sequence>
<dbReference type="Proteomes" id="UP000295497">
    <property type="component" value="Chromosome"/>
</dbReference>
<dbReference type="GO" id="GO:0003677">
    <property type="term" value="F:DNA binding"/>
    <property type="evidence" value="ECO:0007669"/>
    <property type="project" value="InterPro"/>
</dbReference>